<protein>
    <submittedName>
        <fullName evidence="1">Uncharacterized protein</fullName>
    </submittedName>
</protein>
<gene>
    <name evidence="1" type="ORF">L1987_56635</name>
</gene>
<dbReference type="Proteomes" id="UP001056120">
    <property type="component" value="Linkage Group LG18"/>
</dbReference>
<name>A0ACB9EDB0_9ASTR</name>
<organism evidence="1 2">
    <name type="scientific">Smallanthus sonchifolius</name>
    <dbReference type="NCBI Taxonomy" id="185202"/>
    <lineage>
        <taxon>Eukaryota</taxon>
        <taxon>Viridiplantae</taxon>
        <taxon>Streptophyta</taxon>
        <taxon>Embryophyta</taxon>
        <taxon>Tracheophyta</taxon>
        <taxon>Spermatophyta</taxon>
        <taxon>Magnoliopsida</taxon>
        <taxon>eudicotyledons</taxon>
        <taxon>Gunneridae</taxon>
        <taxon>Pentapetalae</taxon>
        <taxon>asterids</taxon>
        <taxon>campanulids</taxon>
        <taxon>Asterales</taxon>
        <taxon>Asteraceae</taxon>
        <taxon>Asteroideae</taxon>
        <taxon>Heliantheae alliance</taxon>
        <taxon>Millerieae</taxon>
        <taxon>Smallanthus</taxon>
    </lineage>
</organism>
<reference evidence="2" key="1">
    <citation type="journal article" date="2022" name="Mol. Ecol. Resour.">
        <title>The genomes of chicory, endive, great burdock and yacon provide insights into Asteraceae palaeo-polyploidization history and plant inulin production.</title>
        <authorList>
            <person name="Fan W."/>
            <person name="Wang S."/>
            <person name="Wang H."/>
            <person name="Wang A."/>
            <person name="Jiang F."/>
            <person name="Liu H."/>
            <person name="Zhao H."/>
            <person name="Xu D."/>
            <person name="Zhang Y."/>
        </authorList>
    </citation>
    <scope>NUCLEOTIDE SEQUENCE [LARGE SCALE GENOMIC DNA]</scope>
    <source>
        <strain evidence="2">cv. Yunnan</strain>
    </source>
</reference>
<dbReference type="EMBL" id="CM042035">
    <property type="protein sequence ID" value="KAI3756812.1"/>
    <property type="molecule type" value="Genomic_DNA"/>
</dbReference>
<accession>A0ACB9EDB0</accession>
<keyword evidence="2" id="KW-1185">Reference proteome</keyword>
<sequence>MVALIYGSDEVNAMVFPVGLFFSKPNFLQEPSKSFLIYTSNSINLYQTLTSVLPKVTMSKINGNNASVNRDSSATRCLPTPGKATVLAIGKAFPSQLVPQDCLVEGYFRDTNCVDFAMKEKLERLCKLATLL</sequence>
<reference evidence="1 2" key="2">
    <citation type="journal article" date="2022" name="Mol. Ecol. Resour.">
        <title>The genomes of chicory, endive, great burdock and yacon provide insights into Asteraceae paleo-polyploidization history and plant inulin production.</title>
        <authorList>
            <person name="Fan W."/>
            <person name="Wang S."/>
            <person name="Wang H."/>
            <person name="Wang A."/>
            <person name="Jiang F."/>
            <person name="Liu H."/>
            <person name="Zhao H."/>
            <person name="Xu D."/>
            <person name="Zhang Y."/>
        </authorList>
    </citation>
    <scope>NUCLEOTIDE SEQUENCE [LARGE SCALE GENOMIC DNA]</scope>
    <source>
        <strain evidence="2">cv. Yunnan</strain>
        <tissue evidence="1">Leaves</tissue>
    </source>
</reference>
<evidence type="ECO:0000313" key="1">
    <source>
        <dbReference type="EMBL" id="KAI3756812.1"/>
    </source>
</evidence>
<evidence type="ECO:0000313" key="2">
    <source>
        <dbReference type="Proteomes" id="UP001056120"/>
    </source>
</evidence>
<proteinExistence type="predicted"/>
<comment type="caution">
    <text evidence="1">The sequence shown here is derived from an EMBL/GenBank/DDBJ whole genome shotgun (WGS) entry which is preliminary data.</text>
</comment>